<gene>
    <name evidence="3" type="primary">LOC118419615</name>
</gene>
<dbReference type="OrthoDB" id="5986449at2759"/>
<dbReference type="Proteomes" id="UP000001554">
    <property type="component" value="Chromosome 7"/>
</dbReference>
<evidence type="ECO:0000313" key="3">
    <source>
        <dbReference type="RefSeq" id="XP_035681973.1"/>
    </source>
</evidence>
<reference evidence="2" key="1">
    <citation type="journal article" date="2020" name="Nat. Ecol. Evol.">
        <title>Deeply conserved synteny resolves early events in vertebrate evolution.</title>
        <authorList>
            <person name="Simakov O."/>
            <person name="Marletaz F."/>
            <person name="Yue J.X."/>
            <person name="O'Connell B."/>
            <person name="Jenkins J."/>
            <person name="Brandt A."/>
            <person name="Calef R."/>
            <person name="Tung C.H."/>
            <person name="Huang T.K."/>
            <person name="Schmutz J."/>
            <person name="Satoh N."/>
            <person name="Yu J.K."/>
            <person name="Putnam N.H."/>
            <person name="Green R.E."/>
            <person name="Rokhsar D.S."/>
        </authorList>
    </citation>
    <scope>NUCLEOTIDE SEQUENCE [LARGE SCALE GENOMIC DNA]</scope>
    <source>
        <strain evidence="2">S238N-H82</strain>
    </source>
</reference>
<feature type="signal peptide" evidence="1">
    <location>
        <begin position="1"/>
        <end position="16"/>
    </location>
</feature>
<dbReference type="GeneID" id="118419615"/>
<accession>A0A9J7LFT3</accession>
<protein>
    <submittedName>
        <fullName evidence="3">Uncharacterized protein LOC118419615 isoform X1</fullName>
    </submittedName>
</protein>
<sequence>MMLFLVMLVLAGGAFALPVTVDDIAPPVDRSPCIGNGYCPGSHYTGASCVEGYCECSSSENYQQYTCLPVVGSCAIRRSSPTAQAAAFQSSLPRETYSCVADDNSLYDVHVLGVYEGVGQTWPFQQDPVAAAEMDVHVSAGKDYGKPLVLVLSSYEPVNWVLHLPADVEVQEVLLVAYHLDQSNVTVRSGSVNNVQRLSVHTGGAPACAYGIDDGGCNTVGMLTYVGGLFGPVSSFTGTYSAERWDLNIGMHVHGDENGNVVAVVSG</sequence>
<reference evidence="3" key="2">
    <citation type="submission" date="2025-08" db="UniProtKB">
        <authorList>
            <consortium name="RefSeq"/>
        </authorList>
    </citation>
    <scope>IDENTIFICATION</scope>
    <source>
        <strain evidence="3">S238N-H82</strain>
        <tissue evidence="3">Testes</tissue>
    </source>
</reference>
<organism evidence="2 3">
    <name type="scientific">Branchiostoma floridae</name>
    <name type="common">Florida lancelet</name>
    <name type="synonym">Amphioxus</name>
    <dbReference type="NCBI Taxonomy" id="7739"/>
    <lineage>
        <taxon>Eukaryota</taxon>
        <taxon>Metazoa</taxon>
        <taxon>Chordata</taxon>
        <taxon>Cephalochordata</taxon>
        <taxon>Leptocardii</taxon>
        <taxon>Amphioxiformes</taxon>
        <taxon>Branchiostomatidae</taxon>
        <taxon>Branchiostoma</taxon>
    </lineage>
</organism>
<name>A0A9J7LFT3_BRAFL</name>
<dbReference type="OMA" id="YSCYLAR"/>
<dbReference type="RefSeq" id="XP_035681973.1">
    <property type="nucleotide sequence ID" value="XM_035826080.1"/>
</dbReference>
<keyword evidence="1" id="KW-0732">Signal</keyword>
<feature type="chain" id="PRO_5039927217" evidence="1">
    <location>
        <begin position="17"/>
        <end position="267"/>
    </location>
</feature>
<keyword evidence="2" id="KW-1185">Reference proteome</keyword>
<evidence type="ECO:0000256" key="1">
    <source>
        <dbReference type="SAM" id="SignalP"/>
    </source>
</evidence>
<dbReference type="KEGG" id="bfo:118419615"/>
<proteinExistence type="predicted"/>
<evidence type="ECO:0000313" key="2">
    <source>
        <dbReference type="Proteomes" id="UP000001554"/>
    </source>
</evidence>
<dbReference type="AlphaFoldDB" id="A0A9J7LFT3"/>